<dbReference type="EMBL" id="JBHTLU010000031">
    <property type="protein sequence ID" value="MFD1222875.1"/>
    <property type="molecule type" value="Genomic_DNA"/>
</dbReference>
<reference evidence="2" key="1">
    <citation type="journal article" date="2019" name="Int. J. Syst. Evol. Microbiol.">
        <title>The Global Catalogue of Microorganisms (GCM) 10K type strain sequencing project: providing services to taxonomists for standard genome sequencing and annotation.</title>
        <authorList>
            <consortium name="The Broad Institute Genomics Platform"/>
            <consortium name="The Broad Institute Genome Sequencing Center for Infectious Disease"/>
            <person name="Wu L."/>
            <person name="Ma J."/>
        </authorList>
    </citation>
    <scope>NUCLEOTIDE SEQUENCE [LARGE SCALE GENOMIC DNA]</scope>
    <source>
        <strain evidence="2">CCUG 53270</strain>
    </source>
</reference>
<evidence type="ECO:0000313" key="2">
    <source>
        <dbReference type="Proteomes" id="UP001597180"/>
    </source>
</evidence>
<evidence type="ECO:0000313" key="1">
    <source>
        <dbReference type="EMBL" id="MFD1222875.1"/>
    </source>
</evidence>
<dbReference type="Proteomes" id="UP001597180">
    <property type="component" value="Unassembled WGS sequence"/>
</dbReference>
<organism evidence="1 2">
    <name type="scientific">Paenibacillus vulneris</name>
    <dbReference type="NCBI Taxonomy" id="1133364"/>
    <lineage>
        <taxon>Bacteria</taxon>
        <taxon>Bacillati</taxon>
        <taxon>Bacillota</taxon>
        <taxon>Bacilli</taxon>
        <taxon>Bacillales</taxon>
        <taxon>Paenibacillaceae</taxon>
        <taxon>Paenibacillus</taxon>
    </lineage>
</organism>
<gene>
    <name evidence="1" type="ORF">ACFQ4B_22420</name>
</gene>
<accession>A0ABW3UQ30</accession>
<protein>
    <submittedName>
        <fullName evidence="1">Uncharacterized protein</fullName>
    </submittedName>
</protein>
<name>A0ABW3UQ30_9BACL</name>
<sequence>MKQRMMFYEPAVPVLVDAGQELKLKFQMDKAGLAEFALTAACDGDWLIEGKESVLLQVLLNGEYNQDVVLFYGDRWLKYPRLLGYLEPGDYELELRFHDQSSPGTRQAAVKAAAIYRVDRDSLLGMIYRYAPMLYGRDLGHPVESRYTDTPLLMLYTLTQGEDRTVIEYHVLYSHEDEGTPAPMLMSKWGRLTDIEWTLRLVLDRDGAIMDAVYQGLHHRTTPFRGEFVLGGHPVLQSASAHGMVTDVPTSRYRMLLAPVYCWNPAIEPRERVMDAYPYTYQMMAWELERHRRLSQLIAMGTGSEPWQVTDVREYLFVQTSKWAEDPALQNRTCVDIRVRLKGSAAVYSSSFGDLRAGEFRAAYTGPYEWYATTVKLPAGTVLGDIEAIEAELLGGGDHAVTVRGLKAFMLEADYLPGDAVETLGELRLTVDEPVGSLWCAP</sequence>
<comment type="caution">
    <text evidence="1">The sequence shown here is derived from an EMBL/GenBank/DDBJ whole genome shotgun (WGS) entry which is preliminary data.</text>
</comment>
<proteinExistence type="predicted"/>
<dbReference type="RefSeq" id="WP_345588738.1">
    <property type="nucleotide sequence ID" value="NZ_BAABJG010000015.1"/>
</dbReference>
<keyword evidence="2" id="KW-1185">Reference proteome</keyword>